<dbReference type="GO" id="GO:0052689">
    <property type="term" value="F:carboxylic ester hydrolase activity"/>
    <property type="evidence" value="ECO:0007669"/>
    <property type="project" value="InterPro"/>
</dbReference>
<gene>
    <name evidence="8" type="primary">LOC110985374</name>
</gene>
<evidence type="ECO:0000256" key="4">
    <source>
        <dbReference type="PROSITE-ProRule" id="PRU10038"/>
    </source>
</evidence>
<feature type="active site" evidence="3">
    <location>
        <position position="384"/>
    </location>
</feature>
<dbReference type="InterPro" id="IPR017157">
    <property type="entry name" value="Arylacetamide_deacetylase"/>
</dbReference>
<evidence type="ECO:0000256" key="3">
    <source>
        <dbReference type="PIRSR" id="PIRSR037251-1"/>
    </source>
</evidence>
<sequence length="451" mass="50634">MTDATTPAQNVCTIFRSFEQSQKGSRVKFGVVLVVTVTILITAYYLGSPTPDGIRNPWKYRCFLASKRLVSDMSKALSLLASTSYVDSFRFFVDILVRPTPLEVPGSNIRASVTTFGGVRVRLYQPIRREPGNGPALVYAHGGAFAVGSAASFDLITRRMAETLNCTVVSVDYRLAPEHPFPAAFEDTLNASKWFMDHAHEFGVDHSRIGIAGDSAGGTLAVAVSQELHDDQAYPDFAFQAPIYPLTQLIDSHTPGTLLSKFHFGMDGSIVTWDEASMFFSFYLIGGEHERLQNAILRNVHIPLEFRLSNAPQLQYVNHSLLPLRLRSYDFLPLLNPASHEHYVEAEGLWDEIKDKVLDPRLSPLMRQNMSKLPPTFVATCEYDAVRDHGVFYAIRVREAGVPVRWVHYDGGFHGVFGPSWPFEFDVGEQMFQDFVDFAKEHLKIFKLERS</sequence>
<accession>A0A8B7ZFN1</accession>
<keyword evidence="5" id="KW-0812">Transmembrane</keyword>
<dbReference type="RefSeq" id="XP_022102041.1">
    <property type="nucleotide sequence ID" value="XM_022246349.1"/>
</dbReference>
<evidence type="ECO:0000256" key="2">
    <source>
        <dbReference type="ARBA" id="ARBA00022801"/>
    </source>
</evidence>
<comment type="similarity">
    <text evidence="1">Belongs to the 'GDXG' lipolytic enzyme family.</text>
</comment>
<proteinExistence type="inferred from homology"/>
<feature type="active site" evidence="3 4">
    <location>
        <position position="215"/>
    </location>
</feature>
<dbReference type="SUPFAM" id="SSF53474">
    <property type="entry name" value="alpha/beta-Hydrolases"/>
    <property type="match status" value="1"/>
</dbReference>
<dbReference type="OMA" id="VATCEYD"/>
<feature type="active site" evidence="3">
    <location>
        <position position="414"/>
    </location>
</feature>
<name>A0A8B7ZFN1_ACAPL</name>
<dbReference type="InterPro" id="IPR050300">
    <property type="entry name" value="GDXG_lipolytic_enzyme"/>
</dbReference>
<protein>
    <submittedName>
        <fullName evidence="8">Arylacetamide deacetylase-like</fullName>
    </submittedName>
</protein>
<dbReference type="InterPro" id="IPR013094">
    <property type="entry name" value="AB_hydrolase_3"/>
</dbReference>
<dbReference type="InterPro" id="IPR033140">
    <property type="entry name" value="Lipase_GDXG_put_SER_AS"/>
</dbReference>
<dbReference type="AlphaFoldDB" id="A0A8B7ZFN1"/>
<evidence type="ECO:0000256" key="1">
    <source>
        <dbReference type="ARBA" id="ARBA00010515"/>
    </source>
</evidence>
<dbReference type="InterPro" id="IPR029058">
    <property type="entry name" value="AB_hydrolase_fold"/>
</dbReference>
<feature type="domain" description="Alpha/beta hydrolase fold-3" evidence="6">
    <location>
        <begin position="354"/>
        <end position="417"/>
    </location>
</feature>
<evidence type="ECO:0000313" key="8">
    <source>
        <dbReference type="RefSeq" id="XP_022102041.1"/>
    </source>
</evidence>
<dbReference type="GeneID" id="110985374"/>
<dbReference type="Pfam" id="PF07859">
    <property type="entry name" value="Abhydrolase_3"/>
    <property type="match status" value="2"/>
</dbReference>
<keyword evidence="7" id="KW-1185">Reference proteome</keyword>
<feature type="transmembrane region" description="Helical" evidence="5">
    <location>
        <begin position="29"/>
        <end position="47"/>
    </location>
</feature>
<dbReference type="GO" id="GO:0016020">
    <property type="term" value="C:membrane"/>
    <property type="evidence" value="ECO:0007669"/>
    <property type="project" value="InterPro"/>
</dbReference>
<dbReference type="PANTHER" id="PTHR48081">
    <property type="entry name" value="AB HYDROLASE SUPERFAMILY PROTEIN C4A8.06C"/>
    <property type="match status" value="1"/>
</dbReference>
<dbReference type="PIRSF" id="PIRSF037251">
    <property type="entry name" value="Arylacetamide_deacetylase"/>
    <property type="match status" value="1"/>
</dbReference>
<reference evidence="8" key="1">
    <citation type="submission" date="2025-08" db="UniProtKB">
        <authorList>
            <consortium name="RefSeq"/>
        </authorList>
    </citation>
    <scope>IDENTIFICATION</scope>
</reference>
<keyword evidence="5" id="KW-0472">Membrane</keyword>
<organism evidence="7 8">
    <name type="scientific">Acanthaster planci</name>
    <name type="common">Crown-of-thorns starfish</name>
    <dbReference type="NCBI Taxonomy" id="133434"/>
    <lineage>
        <taxon>Eukaryota</taxon>
        <taxon>Metazoa</taxon>
        <taxon>Echinodermata</taxon>
        <taxon>Eleutherozoa</taxon>
        <taxon>Asterozoa</taxon>
        <taxon>Asteroidea</taxon>
        <taxon>Valvatacea</taxon>
        <taxon>Valvatida</taxon>
        <taxon>Acanthasteridae</taxon>
        <taxon>Acanthaster</taxon>
    </lineage>
</organism>
<evidence type="ECO:0000313" key="7">
    <source>
        <dbReference type="Proteomes" id="UP000694845"/>
    </source>
</evidence>
<dbReference type="PROSITE" id="PS01174">
    <property type="entry name" value="LIPASE_GDXG_SER"/>
    <property type="match status" value="1"/>
</dbReference>
<evidence type="ECO:0000256" key="5">
    <source>
        <dbReference type="SAM" id="Phobius"/>
    </source>
</evidence>
<dbReference type="OrthoDB" id="408631at2759"/>
<keyword evidence="2" id="KW-0378">Hydrolase</keyword>
<evidence type="ECO:0000259" key="6">
    <source>
        <dbReference type="Pfam" id="PF07859"/>
    </source>
</evidence>
<dbReference type="Proteomes" id="UP000694845">
    <property type="component" value="Unplaced"/>
</dbReference>
<dbReference type="Gene3D" id="3.40.50.1820">
    <property type="entry name" value="alpha/beta hydrolase"/>
    <property type="match status" value="1"/>
</dbReference>
<feature type="domain" description="Alpha/beta hydrolase fold-3" evidence="6">
    <location>
        <begin position="137"/>
        <end position="291"/>
    </location>
</feature>
<keyword evidence="5" id="KW-1133">Transmembrane helix</keyword>
<dbReference type="KEGG" id="aplc:110985374"/>
<dbReference type="PANTHER" id="PTHR48081:SF8">
    <property type="entry name" value="ALPHA_BETA HYDROLASE FOLD-3 DOMAIN-CONTAINING PROTEIN-RELATED"/>
    <property type="match status" value="1"/>
</dbReference>